<proteinExistence type="inferred from homology"/>
<dbReference type="PANTHER" id="PTHR20858:SF17">
    <property type="entry name" value="HYDROXYMETHYLPYRIMIDINE_PHOSPHOMETHYLPYRIMIDINE KINASE THI20-RELATED"/>
    <property type="match status" value="1"/>
</dbReference>
<protein>
    <recommendedName>
        <fullName evidence="7">Hydroxymethylpyrimidine/phosphomethylpyrimidine kinase</fullName>
        <ecNumber evidence="5">2.7.1.49</ecNumber>
        <ecNumber evidence="6">2.7.4.7</ecNumber>
    </recommendedName>
    <alternativeName>
        <fullName evidence="14">Hydroxymethylpyrimidine kinase</fullName>
    </alternativeName>
    <alternativeName>
        <fullName evidence="15">Hydroxymethylpyrimidine phosphate kinase</fullName>
    </alternativeName>
</protein>
<dbReference type="InterPro" id="IPR029056">
    <property type="entry name" value="Ribokinase-like"/>
</dbReference>
<gene>
    <name evidence="17" type="ORF">SAMN02745229_03222</name>
</gene>
<evidence type="ECO:0000256" key="1">
    <source>
        <dbReference type="ARBA" id="ARBA00000151"/>
    </source>
</evidence>
<evidence type="ECO:0000256" key="9">
    <source>
        <dbReference type="ARBA" id="ARBA00022741"/>
    </source>
</evidence>
<evidence type="ECO:0000313" key="17">
    <source>
        <dbReference type="EMBL" id="SHI52401.1"/>
    </source>
</evidence>
<dbReference type="EMBL" id="FQXK01000032">
    <property type="protein sequence ID" value="SHI52401.1"/>
    <property type="molecule type" value="Genomic_DNA"/>
</dbReference>
<dbReference type="InterPro" id="IPR013749">
    <property type="entry name" value="PM/HMP-P_kinase-1"/>
</dbReference>
<dbReference type="Pfam" id="PF08543">
    <property type="entry name" value="Phos_pyr_kin"/>
    <property type="match status" value="1"/>
</dbReference>
<sequence length="286" mass="30576">MIKHTALTIAGSDSSGGAGIQADLKTMLSCGVFGMSAITAITAQNTMGVKSIMQVTPSILSDQLDMIFTDIFPEAVKVGMTFNADLIEVIATKLSEYKAKNIVVDPVMVATSGARLINEDAIDSLCTLLLKEADLITPNIPEAMILSGLSRISNAEDQLLAARIIREKYDCSVLVKGGHMSDDSMSADVLYKEDNSYFWYTSPRIDNPNTHGTGCTLSSAIASFLAKGESMEDAISKAKNYLSRAIAAGLNLGQGSGPLWHMVPSCCDNTDTMKNFSSINDNQILL</sequence>
<evidence type="ECO:0000256" key="13">
    <source>
        <dbReference type="ARBA" id="ARBA00037917"/>
    </source>
</evidence>
<dbReference type="GO" id="GO:0005829">
    <property type="term" value="C:cytosol"/>
    <property type="evidence" value="ECO:0007669"/>
    <property type="project" value="TreeGrafter"/>
</dbReference>
<dbReference type="Proteomes" id="UP000184278">
    <property type="component" value="Unassembled WGS sequence"/>
</dbReference>
<dbReference type="NCBIfam" id="TIGR00097">
    <property type="entry name" value="HMP-P_kinase"/>
    <property type="match status" value="1"/>
</dbReference>
<evidence type="ECO:0000256" key="6">
    <source>
        <dbReference type="ARBA" id="ARBA00012963"/>
    </source>
</evidence>
<dbReference type="STRING" id="1121131.SAMN02745229_03222"/>
<dbReference type="InterPro" id="IPR004399">
    <property type="entry name" value="HMP/HMP-P_kinase_dom"/>
</dbReference>
<name>A0A1M6BUN6_BUTFI</name>
<dbReference type="PANTHER" id="PTHR20858">
    <property type="entry name" value="PHOSPHOMETHYLPYRIMIDINE KINASE"/>
    <property type="match status" value="1"/>
</dbReference>
<dbReference type="EC" id="2.7.4.7" evidence="6"/>
<comment type="catalytic activity">
    <reaction evidence="2">
        <text>4-amino-2-methyl-5-(phosphooxymethyl)pyrimidine + ATP = 4-amino-2-methyl-5-(diphosphooxymethyl)pyrimidine + ADP</text>
        <dbReference type="Rhea" id="RHEA:19893"/>
        <dbReference type="ChEBI" id="CHEBI:30616"/>
        <dbReference type="ChEBI" id="CHEBI:57841"/>
        <dbReference type="ChEBI" id="CHEBI:58354"/>
        <dbReference type="ChEBI" id="CHEBI:456216"/>
        <dbReference type="EC" id="2.7.4.7"/>
    </reaction>
</comment>
<evidence type="ECO:0000256" key="12">
    <source>
        <dbReference type="ARBA" id="ARBA00022977"/>
    </source>
</evidence>
<evidence type="ECO:0000313" key="18">
    <source>
        <dbReference type="Proteomes" id="UP000184278"/>
    </source>
</evidence>
<keyword evidence="8" id="KW-0808">Transferase</keyword>
<comment type="catalytic activity">
    <reaction evidence="1">
        <text>4-amino-5-hydroxymethyl-2-methylpyrimidine + ATP = 4-amino-2-methyl-5-(phosphooxymethyl)pyrimidine + ADP + H(+)</text>
        <dbReference type="Rhea" id="RHEA:23096"/>
        <dbReference type="ChEBI" id="CHEBI:15378"/>
        <dbReference type="ChEBI" id="CHEBI:16892"/>
        <dbReference type="ChEBI" id="CHEBI:30616"/>
        <dbReference type="ChEBI" id="CHEBI:58354"/>
        <dbReference type="ChEBI" id="CHEBI:456216"/>
        <dbReference type="EC" id="2.7.1.49"/>
    </reaction>
</comment>
<organism evidence="17 18">
    <name type="scientific">Butyrivibrio fibrisolvens DSM 3071</name>
    <dbReference type="NCBI Taxonomy" id="1121131"/>
    <lineage>
        <taxon>Bacteria</taxon>
        <taxon>Bacillati</taxon>
        <taxon>Bacillota</taxon>
        <taxon>Clostridia</taxon>
        <taxon>Lachnospirales</taxon>
        <taxon>Lachnospiraceae</taxon>
        <taxon>Butyrivibrio</taxon>
    </lineage>
</organism>
<evidence type="ECO:0000256" key="10">
    <source>
        <dbReference type="ARBA" id="ARBA00022777"/>
    </source>
</evidence>
<dbReference type="FunFam" id="3.40.1190.20:FF:000003">
    <property type="entry name" value="Phosphomethylpyrimidine kinase ThiD"/>
    <property type="match status" value="1"/>
</dbReference>
<evidence type="ECO:0000256" key="11">
    <source>
        <dbReference type="ARBA" id="ARBA00022840"/>
    </source>
</evidence>
<feature type="domain" description="Pyridoxamine kinase/Phosphomethylpyrimidine kinase" evidence="16">
    <location>
        <begin position="13"/>
        <end position="259"/>
    </location>
</feature>
<dbReference type="GO" id="GO:0008972">
    <property type="term" value="F:phosphomethylpyrimidine kinase activity"/>
    <property type="evidence" value="ECO:0007669"/>
    <property type="project" value="UniProtKB-EC"/>
</dbReference>
<dbReference type="GO" id="GO:0009228">
    <property type="term" value="P:thiamine biosynthetic process"/>
    <property type="evidence" value="ECO:0007669"/>
    <property type="project" value="UniProtKB-KW"/>
</dbReference>
<evidence type="ECO:0000256" key="8">
    <source>
        <dbReference type="ARBA" id="ARBA00022679"/>
    </source>
</evidence>
<dbReference type="Gene3D" id="3.40.1190.20">
    <property type="match status" value="1"/>
</dbReference>
<dbReference type="SUPFAM" id="SSF53613">
    <property type="entry name" value="Ribokinase-like"/>
    <property type="match status" value="1"/>
</dbReference>
<dbReference type="AlphaFoldDB" id="A0A1M6BUN6"/>
<evidence type="ECO:0000259" key="16">
    <source>
        <dbReference type="Pfam" id="PF08543"/>
    </source>
</evidence>
<keyword evidence="12" id="KW-0784">Thiamine biosynthesis</keyword>
<evidence type="ECO:0000256" key="2">
    <source>
        <dbReference type="ARBA" id="ARBA00000565"/>
    </source>
</evidence>
<accession>A0A1M6BUN6</accession>
<keyword evidence="11" id="KW-0067">ATP-binding</keyword>
<dbReference type="CDD" id="cd01169">
    <property type="entry name" value="HMPP_kinase"/>
    <property type="match status" value="1"/>
</dbReference>
<evidence type="ECO:0000256" key="3">
    <source>
        <dbReference type="ARBA" id="ARBA00004769"/>
    </source>
</evidence>
<comment type="pathway">
    <text evidence="3">Cofactor biosynthesis; thiamine diphosphate biosynthesis; 4-amino-2-methyl-5-diphosphomethylpyrimidine from 5-amino-1-(5-phospho-D-ribosyl)imidazole: step 3/3.</text>
</comment>
<evidence type="ECO:0000256" key="14">
    <source>
        <dbReference type="ARBA" id="ARBA00042102"/>
    </source>
</evidence>
<keyword evidence="18" id="KW-1185">Reference proteome</keyword>
<dbReference type="GO" id="GO:0008902">
    <property type="term" value="F:hydroxymethylpyrimidine kinase activity"/>
    <property type="evidence" value="ECO:0007669"/>
    <property type="project" value="UniProtKB-EC"/>
</dbReference>
<evidence type="ECO:0000256" key="15">
    <source>
        <dbReference type="ARBA" id="ARBA00043176"/>
    </source>
</evidence>
<dbReference type="GO" id="GO:0005524">
    <property type="term" value="F:ATP binding"/>
    <property type="evidence" value="ECO:0007669"/>
    <property type="project" value="UniProtKB-KW"/>
</dbReference>
<evidence type="ECO:0000256" key="4">
    <source>
        <dbReference type="ARBA" id="ARBA00009879"/>
    </source>
</evidence>
<comment type="pathway">
    <text evidence="13">Cofactor biosynthesis; thiamine diphosphate biosynthesis; 4-amino-2-methyl-5-diphosphomethylpyrimidine from 5-amino-1-(5-phospho-D-ribosyl)imidazole: step 2/3.</text>
</comment>
<keyword evidence="10 17" id="KW-0418">Kinase</keyword>
<dbReference type="OrthoDB" id="9810880at2"/>
<evidence type="ECO:0000256" key="5">
    <source>
        <dbReference type="ARBA" id="ARBA00012135"/>
    </source>
</evidence>
<dbReference type="RefSeq" id="WP_073389265.1">
    <property type="nucleotide sequence ID" value="NZ_FQXK01000032.1"/>
</dbReference>
<comment type="similarity">
    <text evidence="4">Belongs to the ThiD family.</text>
</comment>
<dbReference type="GeneID" id="89511711"/>
<dbReference type="EC" id="2.7.1.49" evidence="5"/>
<keyword evidence="9" id="KW-0547">Nucleotide-binding</keyword>
<reference evidence="18" key="1">
    <citation type="submission" date="2016-11" db="EMBL/GenBank/DDBJ databases">
        <authorList>
            <person name="Varghese N."/>
            <person name="Submissions S."/>
        </authorList>
    </citation>
    <scope>NUCLEOTIDE SEQUENCE [LARGE SCALE GENOMIC DNA]</scope>
    <source>
        <strain evidence="18">DSM 3071</strain>
    </source>
</reference>
<evidence type="ECO:0000256" key="7">
    <source>
        <dbReference type="ARBA" id="ARBA00019161"/>
    </source>
</evidence>